<feature type="transmembrane region" description="Helical" evidence="7">
    <location>
        <begin position="132"/>
        <end position="150"/>
    </location>
</feature>
<evidence type="ECO:0000259" key="8">
    <source>
        <dbReference type="PROSITE" id="PS50850"/>
    </source>
</evidence>
<evidence type="ECO:0000313" key="9">
    <source>
        <dbReference type="EMBL" id="MBC1521167.1"/>
    </source>
</evidence>
<dbReference type="RefSeq" id="WP_185372803.1">
    <property type="nucleotide sequence ID" value="NZ_JAARRM010000001.1"/>
</dbReference>
<feature type="transmembrane region" description="Helical" evidence="7">
    <location>
        <begin position="273"/>
        <end position="291"/>
    </location>
</feature>
<evidence type="ECO:0000256" key="3">
    <source>
        <dbReference type="ARBA" id="ARBA00022475"/>
    </source>
</evidence>
<feature type="domain" description="Major facilitator superfamily (MFS) profile" evidence="8">
    <location>
        <begin position="7"/>
        <end position="385"/>
    </location>
</feature>
<keyword evidence="6 7" id="KW-0472">Membrane</keyword>
<evidence type="ECO:0000256" key="7">
    <source>
        <dbReference type="SAM" id="Phobius"/>
    </source>
</evidence>
<keyword evidence="3" id="KW-1003">Cell membrane</keyword>
<comment type="subcellular location">
    <subcellularLocation>
        <location evidence="1">Cell membrane</location>
        <topology evidence="1">Multi-pass membrane protein</topology>
    </subcellularLocation>
</comment>
<dbReference type="Pfam" id="PF07690">
    <property type="entry name" value="MFS_1"/>
    <property type="match status" value="1"/>
</dbReference>
<feature type="transmembrane region" description="Helical" evidence="7">
    <location>
        <begin position="331"/>
        <end position="354"/>
    </location>
</feature>
<feature type="transmembrane region" description="Helical" evidence="7">
    <location>
        <begin position="45"/>
        <end position="61"/>
    </location>
</feature>
<keyword evidence="2" id="KW-0813">Transport</keyword>
<evidence type="ECO:0000256" key="1">
    <source>
        <dbReference type="ARBA" id="ARBA00004651"/>
    </source>
</evidence>
<evidence type="ECO:0000256" key="2">
    <source>
        <dbReference type="ARBA" id="ARBA00022448"/>
    </source>
</evidence>
<dbReference type="PANTHER" id="PTHR23521">
    <property type="entry name" value="TRANSPORTER MFS SUPERFAMILY"/>
    <property type="match status" value="1"/>
</dbReference>
<dbReference type="PANTHER" id="PTHR23521:SF2">
    <property type="entry name" value="TRANSPORTER MFS SUPERFAMILY"/>
    <property type="match status" value="1"/>
</dbReference>
<protein>
    <submittedName>
        <fullName evidence="9">MFS transporter</fullName>
    </submittedName>
</protein>
<keyword evidence="5 7" id="KW-1133">Transmembrane helix</keyword>
<accession>A0A841ZNR3</accession>
<feature type="transmembrane region" description="Helical" evidence="7">
    <location>
        <begin position="241"/>
        <end position="261"/>
    </location>
</feature>
<sequence length="385" mass="42464">MQSKRKEFWILTIIVAISGLSQGLLLPLISIIFEENGISSGINGFHATGIYIGVLLISPFIEAPLHKYGFKPIILMGGFLVAIALLLFPIWFNLFFWFFLRLIIGVGDHMLHFSSQTWIGAMTEPQKRGRNMAVYGLFFSLGFAIGPQLVNLTHISPNFPFYASGVLVLIAWSLIWFIRNEFISEGEAIRKISFFASMKRFSAVLKFAWVAMIPPFLYGVLETGLNATFPIVGLRDNMNTFLITSIISSFSVGTILFQVPIGIFSDKMGRGKVLPILTFLGSLVFFSLAFISVDWLFLVFFFVLGILVGSLYSLGLSYMTDLTPVELLPAGNILVGMCFSMGSILGPSITGALIGMLGSVSFYYVIAILLALGALGLFTQRKKMA</sequence>
<feature type="transmembrane region" description="Helical" evidence="7">
    <location>
        <begin position="9"/>
        <end position="33"/>
    </location>
</feature>
<comment type="caution">
    <text evidence="9">The sequence shown here is derived from an EMBL/GenBank/DDBJ whole genome shotgun (WGS) entry which is preliminary data.</text>
</comment>
<evidence type="ECO:0000256" key="5">
    <source>
        <dbReference type="ARBA" id="ARBA00022989"/>
    </source>
</evidence>
<dbReference type="SUPFAM" id="SSF103473">
    <property type="entry name" value="MFS general substrate transporter"/>
    <property type="match status" value="1"/>
</dbReference>
<feature type="transmembrane region" description="Helical" evidence="7">
    <location>
        <begin position="162"/>
        <end position="182"/>
    </location>
</feature>
<dbReference type="AlphaFoldDB" id="A0A841ZNR3"/>
<dbReference type="GO" id="GO:0005886">
    <property type="term" value="C:plasma membrane"/>
    <property type="evidence" value="ECO:0007669"/>
    <property type="project" value="UniProtKB-SubCell"/>
</dbReference>
<dbReference type="EMBL" id="JAARRM010000001">
    <property type="protein sequence ID" value="MBC1521167.1"/>
    <property type="molecule type" value="Genomic_DNA"/>
</dbReference>
<proteinExistence type="predicted"/>
<evidence type="ECO:0000313" key="10">
    <source>
        <dbReference type="Proteomes" id="UP000559885"/>
    </source>
</evidence>
<keyword evidence="4 7" id="KW-0812">Transmembrane</keyword>
<name>A0A841ZNR3_9LIST</name>
<dbReference type="GO" id="GO:0022857">
    <property type="term" value="F:transmembrane transporter activity"/>
    <property type="evidence" value="ECO:0007669"/>
    <property type="project" value="InterPro"/>
</dbReference>
<dbReference type="Proteomes" id="UP000559885">
    <property type="component" value="Unassembled WGS sequence"/>
</dbReference>
<dbReference type="InterPro" id="IPR036259">
    <property type="entry name" value="MFS_trans_sf"/>
</dbReference>
<feature type="transmembrane region" description="Helical" evidence="7">
    <location>
        <begin position="73"/>
        <end position="92"/>
    </location>
</feature>
<organism evidence="9 10">
    <name type="scientific">Listeria aquatica</name>
    <dbReference type="NCBI Taxonomy" id="1494960"/>
    <lineage>
        <taxon>Bacteria</taxon>
        <taxon>Bacillati</taxon>
        <taxon>Bacillota</taxon>
        <taxon>Bacilli</taxon>
        <taxon>Bacillales</taxon>
        <taxon>Listeriaceae</taxon>
        <taxon>Listeria</taxon>
    </lineage>
</organism>
<gene>
    <name evidence="9" type="ORF">HB912_05790</name>
</gene>
<evidence type="ECO:0000256" key="4">
    <source>
        <dbReference type="ARBA" id="ARBA00022692"/>
    </source>
</evidence>
<dbReference type="InterPro" id="IPR011701">
    <property type="entry name" value="MFS"/>
</dbReference>
<reference evidence="9 10" key="1">
    <citation type="submission" date="2020-03" db="EMBL/GenBank/DDBJ databases">
        <title>Soil Listeria distribution.</title>
        <authorList>
            <person name="Liao J."/>
            <person name="Wiedmann M."/>
        </authorList>
    </citation>
    <scope>NUCLEOTIDE SEQUENCE [LARGE SCALE GENOMIC DNA]</scope>
    <source>
        <strain evidence="9 10">FSL L7-1507</strain>
    </source>
</reference>
<evidence type="ECO:0000256" key="6">
    <source>
        <dbReference type="ARBA" id="ARBA00023136"/>
    </source>
</evidence>
<dbReference type="InterPro" id="IPR020846">
    <property type="entry name" value="MFS_dom"/>
</dbReference>
<feature type="transmembrane region" description="Helical" evidence="7">
    <location>
        <begin position="297"/>
        <end position="319"/>
    </location>
</feature>
<dbReference type="InterPro" id="IPR047200">
    <property type="entry name" value="MFS_YcaD-like"/>
</dbReference>
<dbReference type="PROSITE" id="PS50850">
    <property type="entry name" value="MFS"/>
    <property type="match status" value="1"/>
</dbReference>
<dbReference type="CDD" id="cd17477">
    <property type="entry name" value="MFS_YcaD_like"/>
    <property type="match status" value="1"/>
</dbReference>
<feature type="transmembrane region" description="Helical" evidence="7">
    <location>
        <begin position="360"/>
        <end position="379"/>
    </location>
</feature>
<dbReference type="Gene3D" id="1.20.1250.20">
    <property type="entry name" value="MFS general substrate transporter like domains"/>
    <property type="match status" value="2"/>
</dbReference>
<feature type="transmembrane region" description="Helical" evidence="7">
    <location>
        <begin position="203"/>
        <end position="221"/>
    </location>
</feature>